<feature type="compositionally biased region" description="Basic and acidic residues" evidence="1">
    <location>
        <begin position="100"/>
        <end position="111"/>
    </location>
</feature>
<proteinExistence type="predicted"/>
<evidence type="ECO:0000313" key="2">
    <source>
        <dbReference type="EMBL" id="KAL3498492.1"/>
    </source>
</evidence>
<protein>
    <submittedName>
        <fullName evidence="2">Uncharacterized protein</fullName>
    </submittedName>
</protein>
<organism evidence="2 3">
    <name type="scientific">Cinchona calisaya</name>
    <dbReference type="NCBI Taxonomy" id="153742"/>
    <lineage>
        <taxon>Eukaryota</taxon>
        <taxon>Viridiplantae</taxon>
        <taxon>Streptophyta</taxon>
        <taxon>Embryophyta</taxon>
        <taxon>Tracheophyta</taxon>
        <taxon>Spermatophyta</taxon>
        <taxon>Magnoliopsida</taxon>
        <taxon>eudicotyledons</taxon>
        <taxon>Gunneridae</taxon>
        <taxon>Pentapetalae</taxon>
        <taxon>asterids</taxon>
        <taxon>lamiids</taxon>
        <taxon>Gentianales</taxon>
        <taxon>Rubiaceae</taxon>
        <taxon>Cinchonoideae</taxon>
        <taxon>Cinchoneae</taxon>
        <taxon>Cinchona</taxon>
    </lineage>
</organism>
<dbReference type="EMBL" id="JBJUIK010000017">
    <property type="protein sequence ID" value="KAL3498492.1"/>
    <property type="molecule type" value="Genomic_DNA"/>
</dbReference>
<gene>
    <name evidence="2" type="ORF">ACH5RR_041224</name>
</gene>
<feature type="region of interest" description="Disordered" evidence="1">
    <location>
        <begin position="90"/>
        <end position="111"/>
    </location>
</feature>
<accession>A0ABD2XT83</accession>
<name>A0ABD2XT83_9GENT</name>
<keyword evidence="3" id="KW-1185">Reference proteome</keyword>
<reference evidence="2 3" key="1">
    <citation type="submission" date="2024-11" db="EMBL/GenBank/DDBJ databases">
        <title>A near-complete genome assembly of Cinchona calisaya.</title>
        <authorList>
            <person name="Lian D.C."/>
            <person name="Zhao X.W."/>
            <person name="Wei L."/>
        </authorList>
    </citation>
    <scope>NUCLEOTIDE SEQUENCE [LARGE SCALE GENOMIC DNA]</scope>
    <source>
        <tissue evidence="2">Nenye</tissue>
    </source>
</reference>
<sequence length="111" mass="12770">MHNSGIHLKTLCPIHAMNSLSSPYQVKYYLRILLHFWAALRHQTLIQHLSWFQNDVPFHFESVQQNKSTNQLLANLTSPFGNINLSSCSHFGSQQPSLEARSKDYETKVDS</sequence>
<evidence type="ECO:0000256" key="1">
    <source>
        <dbReference type="SAM" id="MobiDB-lite"/>
    </source>
</evidence>
<dbReference type="AlphaFoldDB" id="A0ABD2XT83"/>
<evidence type="ECO:0000313" key="3">
    <source>
        <dbReference type="Proteomes" id="UP001630127"/>
    </source>
</evidence>
<comment type="caution">
    <text evidence="2">The sequence shown here is derived from an EMBL/GenBank/DDBJ whole genome shotgun (WGS) entry which is preliminary data.</text>
</comment>
<dbReference type="Proteomes" id="UP001630127">
    <property type="component" value="Unassembled WGS sequence"/>
</dbReference>